<evidence type="ECO:0008006" key="5">
    <source>
        <dbReference type="Google" id="ProtNLM"/>
    </source>
</evidence>
<evidence type="ECO:0000256" key="1">
    <source>
        <dbReference type="ARBA" id="ARBA00007806"/>
    </source>
</evidence>
<proteinExistence type="inferred from homology"/>
<dbReference type="EMBL" id="BARS01019473">
    <property type="protein sequence ID" value="GAF91306.1"/>
    <property type="molecule type" value="Genomic_DNA"/>
</dbReference>
<feature type="domain" description="Glycoside hydrolase family 31 TIM barrel" evidence="2">
    <location>
        <begin position="1"/>
        <end position="200"/>
    </location>
</feature>
<dbReference type="Pfam" id="PF01055">
    <property type="entry name" value="Glyco_hydro_31_2nd"/>
    <property type="match status" value="1"/>
</dbReference>
<evidence type="ECO:0000259" key="2">
    <source>
        <dbReference type="Pfam" id="PF01055"/>
    </source>
</evidence>
<dbReference type="SUPFAM" id="SSF51445">
    <property type="entry name" value="(Trans)glycosidases"/>
    <property type="match status" value="1"/>
</dbReference>
<dbReference type="GO" id="GO:0005975">
    <property type="term" value="P:carbohydrate metabolic process"/>
    <property type="evidence" value="ECO:0007669"/>
    <property type="project" value="InterPro"/>
</dbReference>
<dbReference type="SUPFAM" id="SSF51011">
    <property type="entry name" value="Glycosyl hydrolase domain"/>
    <property type="match status" value="1"/>
</dbReference>
<feature type="domain" description="Glycosyl hydrolase family 31 C-terminal" evidence="3">
    <location>
        <begin position="209"/>
        <end position="273"/>
    </location>
</feature>
<dbReference type="InterPro" id="IPR048395">
    <property type="entry name" value="Glyco_hydro_31_C"/>
</dbReference>
<dbReference type="GO" id="GO:0004553">
    <property type="term" value="F:hydrolase activity, hydrolyzing O-glycosyl compounds"/>
    <property type="evidence" value="ECO:0007669"/>
    <property type="project" value="InterPro"/>
</dbReference>
<dbReference type="InterPro" id="IPR013780">
    <property type="entry name" value="Glyco_hydro_b"/>
</dbReference>
<organism evidence="4">
    <name type="scientific">marine sediment metagenome</name>
    <dbReference type="NCBI Taxonomy" id="412755"/>
    <lineage>
        <taxon>unclassified sequences</taxon>
        <taxon>metagenomes</taxon>
        <taxon>ecological metagenomes</taxon>
    </lineage>
</organism>
<gene>
    <name evidence="4" type="ORF">S01H1_31556</name>
</gene>
<dbReference type="InterPro" id="IPR017853">
    <property type="entry name" value="GH"/>
</dbReference>
<dbReference type="PANTHER" id="PTHR43863:SF2">
    <property type="entry name" value="MALTASE-GLUCOAMYLASE"/>
    <property type="match status" value="1"/>
</dbReference>
<protein>
    <recommendedName>
        <fullName evidence="5">Glycoside hydrolase family 31 N-terminal domain-containing protein</fullName>
    </recommendedName>
</protein>
<evidence type="ECO:0000259" key="3">
    <source>
        <dbReference type="Pfam" id="PF21365"/>
    </source>
</evidence>
<dbReference type="Pfam" id="PF21365">
    <property type="entry name" value="Glyco_hydro_31_3rd"/>
    <property type="match status" value="1"/>
</dbReference>
<dbReference type="Gene3D" id="2.60.40.1180">
    <property type="entry name" value="Golgi alpha-mannosidase II"/>
    <property type="match status" value="1"/>
</dbReference>
<dbReference type="PANTHER" id="PTHR43863">
    <property type="entry name" value="HYDROLASE, PUTATIVE (AFU_ORTHOLOGUE AFUA_1G03140)-RELATED"/>
    <property type="match status" value="1"/>
</dbReference>
<comment type="similarity">
    <text evidence="1">Belongs to the glycosyl hydrolase 31 family.</text>
</comment>
<feature type="non-terminal residue" evidence="4">
    <location>
        <position position="1"/>
    </location>
</feature>
<accession>X0TVU3</accession>
<dbReference type="Gene3D" id="3.20.20.80">
    <property type="entry name" value="Glycosidases"/>
    <property type="match status" value="1"/>
</dbReference>
<evidence type="ECO:0000313" key="4">
    <source>
        <dbReference type="EMBL" id="GAF91306.1"/>
    </source>
</evidence>
<dbReference type="InterPro" id="IPR000322">
    <property type="entry name" value="Glyco_hydro_31_TIM"/>
</dbReference>
<comment type="caution">
    <text evidence="4">The sequence shown here is derived from an EMBL/GenBank/DDBJ whole genome shotgun (WGS) entry which is preliminary data.</text>
</comment>
<name>X0TVU3_9ZZZZ</name>
<reference evidence="4" key="1">
    <citation type="journal article" date="2014" name="Front. Microbiol.">
        <title>High frequency of phylogenetically diverse reductive dehalogenase-homologous genes in deep subseafloor sedimentary metagenomes.</title>
        <authorList>
            <person name="Kawai M."/>
            <person name="Futagami T."/>
            <person name="Toyoda A."/>
            <person name="Takaki Y."/>
            <person name="Nishi S."/>
            <person name="Hori S."/>
            <person name="Arai W."/>
            <person name="Tsubouchi T."/>
            <person name="Morono Y."/>
            <person name="Uchiyama I."/>
            <person name="Ito T."/>
            <person name="Fujiyama A."/>
            <person name="Inagaki F."/>
            <person name="Takami H."/>
        </authorList>
    </citation>
    <scope>NUCLEOTIDE SEQUENCE</scope>
    <source>
        <strain evidence="4">Expedition CK06-06</strain>
    </source>
</reference>
<dbReference type="AlphaFoldDB" id="X0TVU3"/>
<dbReference type="InterPro" id="IPR051816">
    <property type="entry name" value="Glycosyl_Hydrolase_31"/>
</dbReference>
<sequence>VDFTNPEACNWWFGKRRYLLEDLGFDGFKTDGGEVIFGDGIKFYNGSTGMEMHNSFPNLYVKSYHDFVKKHKGRGLTFSRSGYAGAQNSPIHWAGDERSTWDAFKVSLNAGLSAGISGIPFWSWDLAGFHGDIPTAELYIRSAQMAALCPVMQYHAETKGEFNQDRTPWNIADRTCEPRVMKIYKKYADLRMNILPYIYNEAAFCSQTGIPLMRAMFIEYPDDSNCRHICDQYMLGGSLLVAPVTDQGSRKRELYLPKGNWRNLFDGKVKEGGK</sequence>
<feature type="non-terminal residue" evidence="4">
    <location>
        <position position="274"/>
    </location>
</feature>